<comment type="similarity">
    <text evidence="1">Belongs to the HyuE racemase family.</text>
</comment>
<proteinExistence type="inferred from homology"/>
<dbReference type="AlphaFoldDB" id="A0AAU8ANI9"/>
<dbReference type="GO" id="GO:0047661">
    <property type="term" value="F:amino-acid racemase activity"/>
    <property type="evidence" value="ECO:0007669"/>
    <property type="project" value="InterPro"/>
</dbReference>
<dbReference type="EMBL" id="CP123385">
    <property type="protein sequence ID" value="XCC96341.1"/>
    <property type="molecule type" value="Genomic_DNA"/>
</dbReference>
<evidence type="ECO:0000256" key="1">
    <source>
        <dbReference type="ARBA" id="ARBA00038414"/>
    </source>
</evidence>
<dbReference type="RefSeq" id="WP_353475207.1">
    <property type="nucleotide sequence ID" value="NZ_CP123385.1"/>
</dbReference>
<dbReference type="InterPro" id="IPR053714">
    <property type="entry name" value="Iso_Racemase_Enz_sf"/>
</dbReference>
<dbReference type="PANTHER" id="PTHR28047:SF5">
    <property type="entry name" value="PROTEIN DCG1"/>
    <property type="match status" value="1"/>
</dbReference>
<sequence length="248" mass="24918">MRLLFANPNTSEAMAGIMAAEARRVAAPGTTIDVCSAAFGSAYISTRGEAAVAGHALLSALAQAYDRHDAVIVGAFIVPAVTAAAKEMMPVPLIATGEAGLAAASVLGQGISILSIGAPARRMTDELVAATGLGGRVVSIRDIGLTGTELTEDQPRADAAAIGLGLRAVEEDRADVIVLGAGSMEGMARRIQPALPVPVVSPVGAAVCMAEMILRLGLPKPRAGNCAQPSGIAMTGLDPALTRLFGGA</sequence>
<dbReference type="InterPro" id="IPR052186">
    <property type="entry name" value="Hydantoin_racemase-like"/>
</dbReference>
<organism evidence="2">
    <name type="scientific">Alloyangia sp. H15</name>
    <dbReference type="NCBI Taxonomy" id="3029062"/>
    <lineage>
        <taxon>Bacteria</taxon>
        <taxon>Pseudomonadati</taxon>
        <taxon>Pseudomonadota</taxon>
        <taxon>Alphaproteobacteria</taxon>
        <taxon>Rhodobacterales</taxon>
        <taxon>Roseobacteraceae</taxon>
        <taxon>Alloyangia</taxon>
    </lineage>
</organism>
<dbReference type="PANTHER" id="PTHR28047">
    <property type="entry name" value="PROTEIN DCG1"/>
    <property type="match status" value="1"/>
</dbReference>
<gene>
    <name evidence="2" type="ORF">PVT71_16760</name>
</gene>
<dbReference type="Gene3D" id="3.40.50.12500">
    <property type="match status" value="1"/>
</dbReference>
<name>A0AAU8ANI9_9RHOB</name>
<evidence type="ECO:0000313" key="2">
    <source>
        <dbReference type="EMBL" id="XCC96341.1"/>
    </source>
</evidence>
<accession>A0AAU8ANI9</accession>
<reference evidence="2" key="1">
    <citation type="submission" date="2023-02" db="EMBL/GenBank/DDBJ databases">
        <title>Description and genomic characterization of Salipiger bruguierae sp. nov., isolated from the sediment of mangrove plant Bruguiera sexangula.</title>
        <authorList>
            <person name="Long M."/>
        </authorList>
    </citation>
    <scope>NUCLEOTIDE SEQUENCE</scope>
    <source>
        <strain evidence="2">H15</strain>
    </source>
</reference>
<dbReference type="Pfam" id="PF01177">
    <property type="entry name" value="Asp_Glu_race"/>
    <property type="match status" value="1"/>
</dbReference>
<dbReference type="InterPro" id="IPR015942">
    <property type="entry name" value="Asp/Glu/hydantoin_racemase"/>
</dbReference>
<protein>
    <submittedName>
        <fullName evidence="2">Aspartate/glutamate racemase family protein</fullName>
    </submittedName>
</protein>